<dbReference type="Proteomes" id="UP000805193">
    <property type="component" value="Unassembled WGS sequence"/>
</dbReference>
<evidence type="ECO:0000313" key="2">
    <source>
        <dbReference type="Proteomes" id="UP000805193"/>
    </source>
</evidence>
<gene>
    <name evidence="1" type="ORF">HPB47_003988</name>
</gene>
<dbReference type="EMBL" id="JABSTQ010010603">
    <property type="protein sequence ID" value="KAG0419596.1"/>
    <property type="molecule type" value="Genomic_DNA"/>
</dbReference>
<accession>A0AC60PI17</accession>
<feature type="non-terminal residue" evidence="1">
    <location>
        <position position="1"/>
    </location>
</feature>
<protein>
    <submittedName>
        <fullName evidence="1">Uncharacterized protein</fullName>
    </submittedName>
</protein>
<comment type="caution">
    <text evidence="1">The sequence shown here is derived from an EMBL/GenBank/DDBJ whole genome shotgun (WGS) entry which is preliminary data.</text>
</comment>
<organism evidence="1 2">
    <name type="scientific">Ixodes persulcatus</name>
    <name type="common">Taiga tick</name>
    <dbReference type="NCBI Taxonomy" id="34615"/>
    <lineage>
        <taxon>Eukaryota</taxon>
        <taxon>Metazoa</taxon>
        <taxon>Ecdysozoa</taxon>
        <taxon>Arthropoda</taxon>
        <taxon>Chelicerata</taxon>
        <taxon>Arachnida</taxon>
        <taxon>Acari</taxon>
        <taxon>Parasitiformes</taxon>
        <taxon>Ixodida</taxon>
        <taxon>Ixodoidea</taxon>
        <taxon>Ixodidae</taxon>
        <taxon>Ixodinae</taxon>
        <taxon>Ixodes</taxon>
    </lineage>
</organism>
<evidence type="ECO:0000313" key="1">
    <source>
        <dbReference type="EMBL" id="KAG0419596.1"/>
    </source>
</evidence>
<reference evidence="1 2" key="1">
    <citation type="journal article" date="2020" name="Cell">
        <title>Large-Scale Comparative Analyses of Tick Genomes Elucidate Their Genetic Diversity and Vector Capacities.</title>
        <authorList>
            <consortium name="Tick Genome and Microbiome Consortium (TIGMIC)"/>
            <person name="Jia N."/>
            <person name="Wang J."/>
            <person name="Shi W."/>
            <person name="Du L."/>
            <person name="Sun Y."/>
            <person name="Zhan W."/>
            <person name="Jiang J.F."/>
            <person name="Wang Q."/>
            <person name="Zhang B."/>
            <person name="Ji P."/>
            <person name="Bell-Sakyi L."/>
            <person name="Cui X.M."/>
            <person name="Yuan T.T."/>
            <person name="Jiang B.G."/>
            <person name="Yang W.F."/>
            <person name="Lam T.T."/>
            <person name="Chang Q.C."/>
            <person name="Ding S.J."/>
            <person name="Wang X.J."/>
            <person name="Zhu J.G."/>
            <person name="Ruan X.D."/>
            <person name="Zhao L."/>
            <person name="Wei J.T."/>
            <person name="Ye R.Z."/>
            <person name="Que T.C."/>
            <person name="Du C.H."/>
            <person name="Zhou Y.H."/>
            <person name="Cheng J.X."/>
            <person name="Dai P.F."/>
            <person name="Guo W.B."/>
            <person name="Han X.H."/>
            <person name="Huang E.J."/>
            <person name="Li L.F."/>
            <person name="Wei W."/>
            <person name="Gao Y.C."/>
            <person name="Liu J.Z."/>
            <person name="Shao H.Z."/>
            <person name="Wang X."/>
            <person name="Wang C.C."/>
            <person name="Yang T.C."/>
            <person name="Huo Q.B."/>
            <person name="Li W."/>
            <person name="Chen H.Y."/>
            <person name="Chen S.E."/>
            <person name="Zhou L.G."/>
            <person name="Ni X.B."/>
            <person name="Tian J.H."/>
            <person name="Sheng Y."/>
            <person name="Liu T."/>
            <person name="Pan Y.S."/>
            <person name="Xia L.Y."/>
            <person name="Li J."/>
            <person name="Zhao F."/>
            <person name="Cao W.C."/>
        </authorList>
    </citation>
    <scope>NUCLEOTIDE SEQUENCE [LARGE SCALE GENOMIC DNA]</scope>
    <source>
        <strain evidence="1">Iper-2018</strain>
    </source>
</reference>
<name>A0AC60PI17_IXOPE</name>
<keyword evidence="2" id="KW-1185">Reference proteome</keyword>
<sequence length="235" mass="26465">RESQRPRDEYGPPWYGRRRARTATASGPSDEYGVRTVVEYATGSAEWARRDAAPSWGPERSSEDERTYAGLGCLNVLLFRVMPPFVVPDADSTRSRELQSNPVLLFQCYRNGTTPDRELSVNYTSLFDGTEPNNGNATVTLWFAINGTEDQVYKFTFDASYVPETDSITFAYGGRRAEVVLTEDPINGTVYVINETFNGTVFHQIYQTDESCGMARAVLQQQCPDRCGMKQTRIF</sequence>
<proteinExistence type="predicted"/>